<dbReference type="InterPro" id="IPR011990">
    <property type="entry name" value="TPR-like_helical_dom_sf"/>
</dbReference>
<keyword evidence="3" id="KW-1185">Reference proteome</keyword>
<name>A0A0G4FRX6_VITBC</name>
<dbReference type="Proteomes" id="UP000041254">
    <property type="component" value="Unassembled WGS sequence"/>
</dbReference>
<dbReference type="VEuPathDB" id="CryptoDB:Vbra_21668"/>
<accession>A0A0G4FRX6</accession>
<dbReference type="Gene3D" id="1.25.40.10">
    <property type="entry name" value="Tetratricopeptide repeat domain"/>
    <property type="match status" value="1"/>
</dbReference>
<dbReference type="SUPFAM" id="SSF48452">
    <property type="entry name" value="TPR-like"/>
    <property type="match status" value="1"/>
</dbReference>
<proteinExistence type="predicted"/>
<dbReference type="InParanoid" id="A0A0G4FRX6"/>
<dbReference type="AlphaFoldDB" id="A0A0G4FRX6"/>
<organism evidence="2 3">
    <name type="scientific">Vitrella brassicaformis (strain CCMP3155)</name>
    <dbReference type="NCBI Taxonomy" id="1169540"/>
    <lineage>
        <taxon>Eukaryota</taxon>
        <taxon>Sar</taxon>
        <taxon>Alveolata</taxon>
        <taxon>Colpodellida</taxon>
        <taxon>Vitrellaceae</taxon>
        <taxon>Vitrella</taxon>
    </lineage>
</organism>
<gene>
    <name evidence="2" type="ORF">Vbra_21668</name>
</gene>
<feature type="region of interest" description="Disordered" evidence="1">
    <location>
        <begin position="148"/>
        <end position="186"/>
    </location>
</feature>
<sequence>MESFRRLTYRALLRRAHKFDDHKPLRILIAQPWPAPIAEAFDRITQQLAPNCPIKGFEQQQSLTRYVRHLFRKTQSHGVHPASLLLLQLLSEALDTSSMLNYNPRRVDQVETVTDDEFYAALRKEDPALDQALTLVKQGLQIITAAQHTTATASEDKSSRRGPVYTAHAHQATSHPAKGEVGGEGTSRTVAALQAAADTFRSSIAAKPTADAYTYLGWSVLLRGEEEGCGRDERWKDQVNSEVIDLCKKAIEIDPTFGNPYNDIGVCKMSHPDPSVAAECLLWFERAKSAPRYSQRHFPYQNAAVYYLNQKKNLSAALREYLGAAFWAPSEPWFQQMATLLVRCIRDKEPLHHTNKESAPSVRAG</sequence>
<evidence type="ECO:0000313" key="2">
    <source>
        <dbReference type="EMBL" id="CEM17401.1"/>
    </source>
</evidence>
<dbReference type="OrthoDB" id="9991317at2759"/>
<dbReference type="EMBL" id="CDMY01000488">
    <property type="protein sequence ID" value="CEM17401.1"/>
    <property type="molecule type" value="Genomic_DNA"/>
</dbReference>
<reference evidence="2 3" key="1">
    <citation type="submission" date="2014-11" db="EMBL/GenBank/DDBJ databases">
        <authorList>
            <person name="Zhu J."/>
            <person name="Qi W."/>
            <person name="Song R."/>
        </authorList>
    </citation>
    <scope>NUCLEOTIDE SEQUENCE [LARGE SCALE GENOMIC DNA]</scope>
</reference>
<protein>
    <submittedName>
        <fullName evidence="2">Uncharacterized protein</fullName>
    </submittedName>
</protein>
<evidence type="ECO:0000256" key="1">
    <source>
        <dbReference type="SAM" id="MobiDB-lite"/>
    </source>
</evidence>
<evidence type="ECO:0000313" key="3">
    <source>
        <dbReference type="Proteomes" id="UP000041254"/>
    </source>
</evidence>